<evidence type="ECO:0000256" key="1">
    <source>
        <dbReference type="SAM" id="MobiDB-lite"/>
    </source>
</evidence>
<gene>
    <name evidence="3" type="ORF">CLV34_1262</name>
</gene>
<proteinExistence type="predicted"/>
<name>A0A2M8WS63_9MICO</name>
<sequence>MSTPTGTPRDTVTGGSAPQSPASSGDGVTGLDDLGRHPLPPLRRSQKVGLWILVVITVLSMVPFTTPGDTDDAGNQVGPPVAILVVDGLLAIGILVAIVVAFRTRSRLAIRIACGLAILDAVTALPAFFADQPAGIVVAAAVYVIATAVAVVLALRVPRSAELLPAS</sequence>
<feature type="transmembrane region" description="Helical" evidence="2">
    <location>
        <begin position="77"/>
        <end position="101"/>
    </location>
</feature>
<feature type="compositionally biased region" description="Low complexity" evidence="1">
    <location>
        <begin position="14"/>
        <end position="26"/>
    </location>
</feature>
<dbReference type="Proteomes" id="UP000231586">
    <property type="component" value="Unassembled WGS sequence"/>
</dbReference>
<keyword evidence="4" id="KW-1185">Reference proteome</keyword>
<feature type="transmembrane region" description="Helical" evidence="2">
    <location>
        <begin position="135"/>
        <end position="155"/>
    </location>
</feature>
<keyword evidence="2" id="KW-0472">Membrane</keyword>
<keyword evidence="2" id="KW-0812">Transmembrane</keyword>
<reference evidence="3 4" key="1">
    <citation type="submission" date="2017-11" db="EMBL/GenBank/DDBJ databases">
        <title>Genomic Encyclopedia of Archaeal and Bacterial Type Strains, Phase II (KMG-II): From Individual Species to Whole Genera.</title>
        <authorList>
            <person name="Goeker M."/>
        </authorList>
    </citation>
    <scope>NUCLEOTIDE SEQUENCE [LARGE SCALE GENOMIC DNA]</scope>
    <source>
        <strain evidence="3 4">DSM 22413</strain>
    </source>
</reference>
<keyword evidence="2" id="KW-1133">Transmembrane helix</keyword>
<evidence type="ECO:0000313" key="4">
    <source>
        <dbReference type="Proteomes" id="UP000231586"/>
    </source>
</evidence>
<dbReference type="RefSeq" id="WP_100349426.1">
    <property type="nucleotide sequence ID" value="NZ_PGTZ01000007.1"/>
</dbReference>
<accession>A0A2M8WS63</accession>
<feature type="transmembrane region" description="Helical" evidence="2">
    <location>
        <begin position="48"/>
        <end position="65"/>
    </location>
</feature>
<evidence type="ECO:0000313" key="3">
    <source>
        <dbReference type="EMBL" id="PJI93787.1"/>
    </source>
</evidence>
<feature type="compositionally biased region" description="Polar residues" evidence="1">
    <location>
        <begin position="1"/>
        <end position="10"/>
    </location>
</feature>
<feature type="transmembrane region" description="Helical" evidence="2">
    <location>
        <begin position="108"/>
        <end position="129"/>
    </location>
</feature>
<evidence type="ECO:0000256" key="2">
    <source>
        <dbReference type="SAM" id="Phobius"/>
    </source>
</evidence>
<organism evidence="3 4">
    <name type="scientific">Luteimicrobium subarcticum</name>
    <dbReference type="NCBI Taxonomy" id="620910"/>
    <lineage>
        <taxon>Bacteria</taxon>
        <taxon>Bacillati</taxon>
        <taxon>Actinomycetota</taxon>
        <taxon>Actinomycetes</taxon>
        <taxon>Micrococcales</taxon>
        <taxon>Luteimicrobium</taxon>
    </lineage>
</organism>
<feature type="region of interest" description="Disordered" evidence="1">
    <location>
        <begin position="1"/>
        <end position="36"/>
    </location>
</feature>
<dbReference type="AlphaFoldDB" id="A0A2M8WS63"/>
<protein>
    <submittedName>
        <fullName evidence="3">Uncharacterized protein</fullName>
    </submittedName>
</protein>
<dbReference type="EMBL" id="PGTZ01000007">
    <property type="protein sequence ID" value="PJI93787.1"/>
    <property type="molecule type" value="Genomic_DNA"/>
</dbReference>
<comment type="caution">
    <text evidence="3">The sequence shown here is derived from an EMBL/GenBank/DDBJ whole genome shotgun (WGS) entry which is preliminary data.</text>
</comment>